<feature type="compositionally biased region" description="Polar residues" evidence="1">
    <location>
        <begin position="38"/>
        <end position="52"/>
    </location>
</feature>
<organism evidence="2 3">
    <name type="scientific">Bacteroides mediterraneensis</name>
    <dbReference type="NCBI Taxonomy" id="1841856"/>
    <lineage>
        <taxon>Bacteria</taxon>
        <taxon>Pseudomonadati</taxon>
        <taxon>Bacteroidota</taxon>
        <taxon>Bacteroidia</taxon>
        <taxon>Bacteroidales</taxon>
        <taxon>Bacteroidaceae</taxon>
        <taxon>Bacteroides</taxon>
    </lineage>
</organism>
<proteinExistence type="predicted"/>
<accession>A0ABS2ETL5</accession>
<evidence type="ECO:0000313" key="3">
    <source>
        <dbReference type="Proteomes" id="UP000703295"/>
    </source>
</evidence>
<protein>
    <submittedName>
        <fullName evidence="2">Uncharacterized protein</fullName>
    </submittedName>
</protein>
<dbReference type="EMBL" id="JACJJW010000005">
    <property type="protein sequence ID" value="MBM6757733.1"/>
    <property type="molecule type" value="Genomic_DNA"/>
</dbReference>
<feature type="region of interest" description="Disordered" evidence="1">
    <location>
        <begin position="22"/>
        <end position="52"/>
    </location>
</feature>
<reference evidence="2 3" key="1">
    <citation type="journal article" date="2021" name="Sci. Rep.">
        <title>The distribution of antibiotic resistance genes in chicken gut microbiota commensals.</title>
        <authorList>
            <person name="Juricova H."/>
            <person name="Matiasovicova J."/>
            <person name="Kubasova T."/>
            <person name="Cejkova D."/>
            <person name="Rychlik I."/>
        </authorList>
    </citation>
    <scope>NUCLEOTIDE SEQUENCE [LARGE SCALE GENOMIC DNA]</scope>
    <source>
        <strain evidence="2 3">An801</strain>
    </source>
</reference>
<evidence type="ECO:0000256" key="1">
    <source>
        <dbReference type="SAM" id="MobiDB-lite"/>
    </source>
</evidence>
<sequence length="52" mass="6094">METQKVILPFFYALFLPDFPQENKSDSRLTENDEKSHSQPTHSTPQITLEKE</sequence>
<dbReference type="Proteomes" id="UP000703295">
    <property type="component" value="Unassembled WGS sequence"/>
</dbReference>
<keyword evidence="3" id="KW-1185">Reference proteome</keyword>
<gene>
    <name evidence="2" type="ORF">H6A31_03355</name>
</gene>
<dbReference type="RefSeq" id="WP_204474761.1">
    <property type="nucleotide sequence ID" value="NZ_JACJJW010000005.1"/>
</dbReference>
<comment type="caution">
    <text evidence="2">The sequence shown here is derived from an EMBL/GenBank/DDBJ whole genome shotgun (WGS) entry which is preliminary data.</text>
</comment>
<name>A0ABS2ETL5_9BACE</name>
<evidence type="ECO:0000313" key="2">
    <source>
        <dbReference type="EMBL" id="MBM6757733.1"/>
    </source>
</evidence>
<feature type="compositionally biased region" description="Basic and acidic residues" evidence="1">
    <location>
        <begin position="22"/>
        <end position="37"/>
    </location>
</feature>